<protein>
    <recommendedName>
        <fullName evidence="3">Malonyl-CoA:ACP transacylase (MAT) domain-containing protein</fullName>
    </recommendedName>
</protein>
<feature type="domain" description="Malonyl-CoA:ACP transacylase (MAT)" evidence="3">
    <location>
        <begin position="204"/>
        <end position="563"/>
    </location>
</feature>
<feature type="region of interest" description="Disordered" evidence="2">
    <location>
        <begin position="26"/>
        <end position="57"/>
    </location>
</feature>
<dbReference type="RefSeq" id="XP_051365893.1">
    <property type="nucleotide sequence ID" value="XM_051502730.1"/>
</dbReference>
<reference evidence="4" key="2">
    <citation type="submission" date="2022-07" db="EMBL/GenBank/DDBJ databases">
        <authorList>
            <person name="Goncalves M.F.M."/>
            <person name="Hilario S."/>
            <person name="Van De Peer Y."/>
            <person name="Esteves A.C."/>
            <person name="Alves A."/>
        </authorList>
    </citation>
    <scope>NUCLEOTIDE SEQUENCE</scope>
    <source>
        <strain evidence="4">MUM 19.33</strain>
    </source>
</reference>
<dbReference type="SUPFAM" id="SSF52151">
    <property type="entry name" value="FabD/lysophospholipase-like"/>
    <property type="match status" value="1"/>
</dbReference>
<dbReference type="SMART" id="SM00827">
    <property type="entry name" value="PKS_AT"/>
    <property type="match status" value="1"/>
</dbReference>
<dbReference type="GO" id="GO:0016740">
    <property type="term" value="F:transferase activity"/>
    <property type="evidence" value="ECO:0007669"/>
    <property type="project" value="UniProtKB-KW"/>
</dbReference>
<dbReference type="InterPro" id="IPR032088">
    <property type="entry name" value="SAT"/>
</dbReference>
<reference evidence="4" key="1">
    <citation type="journal article" date="2021" name="J Fungi (Basel)">
        <title>Genomic and Metabolomic Analyses of the Marine Fungus Emericellopsis cladophorae: Insights into Saltwater Adaptability Mechanisms and Its Biosynthetic Potential.</title>
        <authorList>
            <person name="Goncalves M.F.M."/>
            <person name="Hilario S."/>
            <person name="Van de Peer Y."/>
            <person name="Esteves A.C."/>
            <person name="Alves A."/>
        </authorList>
    </citation>
    <scope>NUCLEOTIDE SEQUENCE</scope>
    <source>
        <strain evidence="4">MUM 19.33</strain>
    </source>
</reference>
<dbReference type="PANTHER" id="PTHR10982:SF21">
    <property type="entry name" value="FATTY ACID SYNTHASE SUBUNIT BETA"/>
    <property type="match status" value="1"/>
</dbReference>
<evidence type="ECO:0000313" key="4">
    <source>
        <dbReference type="EMBL" id="KAI6785037.1"/>
    </source>
</evidence>
<name>A0A9P9Y7N0_9HYPO</name>
<evidence type="ECO:0000256" key="2">
    <source>
        <dbReference type="SAM" id="MobiDB-lite"/>
    </source>
</evidence>
<evidence type="ECO:0000259" key="3">
    <source>
        <dbReference type="SMART" id="SM00827"/>
    </source>
</evidence>
<dbReference type="InterPro" id="IPR001227">
    <property type="entry name" value="Ac_transferase_dom_sf"/>
</dbReference>
<organism evidence="4 5">
    <name type="scientific">Emericellopsis cladophorae</name>
    <dbReference type="NCBI Taxonomy" id="2686198"/>
    <lineage>
        <taxon>Eukaryota</taxon>
        <taxon>Fungi</taxon>
        <taxon>Dikarya</taxon>
        <taxon>Ascomycota</taxon>
        <taxon>Pezizomycotina</taxon>
        <taxon>Sordariomycetes</taxon>
        <taxon>Hypocreomycetidae</taxon>
        <taxon>Hypocreales</taxon>
        <taxon>Bionectriaceae</taxon>
        <taxon>Emericellopsis</taxon>
    </lineage>
</organism>
<comment type="caution">
    <text evidence="4">The sequence shown here is derived from an EMBL/GenBank/DDBJ whole genome shotgun (WGS) entry which is preliminary data.</text>
</comment>
<dbReference type="PANTHER" id="PTHR10982">
    <property type="entry name" value="MALONYL COA-ACYL CARRIER PROTEIN TRANSACYLASE"/>
    <property type="match status" value="1"/>
</dbReference>
<keyword evidence="1" id="KW-0808">Transferase</keyword>
<dbReference type="InterPro" id="IPR050830">
    <property type="entry name" value="Fungal_FAS"/>
</dbReference>
<dbReference type="InterPro" id="IPR014043">
    <property type="entry name" value="Acyl_transferase_dom"/>
</dbReference>
<dbReference type="AlphaFoldDB" id="A0A9P9Y7N0"/>
<evidence type="ECO:0000256" key="1">
    <source>
        <dbReference type="ARBA" id="ARBA00022679"/>
    </source>
</evidence>
<dbReference type="Proteomes" id="UP001055219">
    <property type="component" value="Unassembled WGS sequence"/>
</dbReference>
<dbReference type="InterPro" id="IPR016035">
    <property type="entry name" value="Acyl_Trfase/lysoPLipase"/>
</dbReference>
<dbReference type="FunFam" id="3.40.366.10:FF:000006">
    <property type="entry name" value="Fatty acid synthase beta subunit dehydratase"/>
    <property type="match status" value="1"/>
</dbReference>
<sequence length="574" mass="61203">MAWGEALSPVQLSKLARISSRIEESIQPPPTCLEHSKAQSIRHVPSPPATPSCGSDAGLEDQADALEAILTSAEDLYSLLPELQQGEVRAAQELLRDAVTYLHSHTLRGENMHVAVAHLAVSDAQRSRLLRLYYDAVAAAGYEIARPTTGLFSKSSTDNDLPAGSVYTVFGGQGLRGNCLQELQDLRRTYPSFTRDLVDDATALCRQLMATESSVEQSLPYGLDIRAWLQDPTQVPELSYLTSTPVSTPLIGLVQLAHYEVTCRVLGLTPGQFGRHVAGTTGHSQGILVAAATAMADDWSSWRQVTRAVITALFWIGVRTQQTWDRLEVHGSMSEALTQDCLDHGEGVPSPMLHIRGLDKASLETCLASMARYIRHSSHRSKLGISITNGPRNVVVSGPPRYLYGLSLQVRKATLQKGLSGASETARVVAAKFLHVSVPFHSDLLAEAVSTIRHDLRDLDAPAGALRVPVFSPEDGSLLGAGSHNGANGSSSVLQTLVKQVVCRPANWQKATMNLAGSGAGSGAGSPGPPPVLDFGPGGIHGISSLLPDRSRTILAGALSRGQASMGCKADLFM</sequence>
<gene>
    <name evidence="4" type="ORF">J7T54_008131</name>
</gene>
<dbReference type="EMBL" id="JAGIXG020000003">
    <property type="protein sequence ID" value="KAI6785037.1"/>
    <property type="molecule type" value="Genomic_DNA"/>
</dbReference>
<accession>A0A9P9Y7N0</accession>
<evidence type="ECO:0000313" key="5">
    <source>
        <dbReference type="Proteomes" id="UP001055219"/>
    </source>
</evidence>
<dbReference type="Gene3D" id="1.20.1050.120">
    <property type="match status" value="1"/>
</dbReference>
<proteinExistence type="predicted"/>
<dbReference type="OrthoDB" id="5417908at2759"/>
<dbReference type="GeneID" id="75834603"/>
<dbReference type="Gene3D" id="3.40.366.10">
    <property type="entry name" value="Malonyl-Coenzyme A Acyl Carrier Protein, domain 2"/>
    <property type="match status" value="2"/>
</dbReference>
<keyword evidence="5" id="KW-1185">Reference proteome</keyword>
<dbReference type="Pfam" id="PF16073">
    <property type="entry name" value="SAT"/>
    <property type="match status" value="1"/>
</dbReference>